<dbReference type="EMBL" id="SRPE01000001">
    <property type="protein sequence ID" value="TGN30233.1"/>
    <property type="molecule type" value="Genomic_DNA"/>
</dbReference>
<reference evidence="1 2" key="1">
    <citation type="submission" date="2019-03" db="EMBL/GenBank/DDBJ databases">
        <title>Empedobacter tilapiae sp. nov., isolated from an intestine of Nile tilapia Oreochromis niloticus.</title>
        <authorList>
            <person name="Kim Y.-O."/>
            <person name="Yoon J.-H."/>
        </authorList>
    </citation>
    <scope>NUCLEOTIDE SEQUENCE [LARGE SCALE GENOMIC DNA]</scope>
    <source>
        <strain evidence="1 2">MRS2</strain>
    </source>
</reference>
<evidence type="ECO:0000313" key="1">
    <source>
        <dbReference type="EMBL" id="TGN30233.1"/>
    </source>
</evidence>
<protein>
    <submittedName>
        <fullName evidence="1">Uncharacterized protein</fullName>
    </submittedName>
</protein>
<dbReference type="AlphaFoldDB" id="A0A4Z1BVS1"/>
<keyword evidence="2" id="KW-1185">Reference proteome</keyword>
<dbReference type="OrthoDB" id="2972467at2"/>
<sequence>MKTVNEDHYYPFGLQHKGYTRSATREIVRESDLIEIGIGLAAPGGGSTSGSANYKYKTMIIELKVLSELLANIPHEVLNCKTN</sequence>
<accession>A0A4Z1BVS1</accession>
<gene>
    <name evidence="1" type="ORF">E4J94_01310</name>
</gene>
<comment type="caution">
    <text evidence="1">The sequence shown here is derived from an EMBL/GenBank/DDBJ whole genome shotgun (WGS) entry which is preliminary data.</text>
</comment>
<dbReference type="Proteomes" id="UP000297998">
    <property type="component" value="Unassembled WGS sequence"/>
</dbReference>
<evidence type="ECO:0000313" key="2">
    <source>
        <dbReference type="Proteomes" id="UP000297998"/>
    </source>
</evidence>
<name>A0A4Z1BVS1_9FLAO</name>
<dbReference type="RefSeq" id="WP_135834093.1">
    <property type="nucleotide sequence ID" value="NZ_SRPE01000001.1"/>
</dbReference>
<proteinExistence type="predicted"/>
<organism evidence="1 2">
    <name type="scientific">Empedobacter tilapiae</name>
    <dbReference type="NCBI Taxonomy" id="2491114"/>
    <lineage>
        <taxon>Bacteria</taxon>
        <taxon>Pseudomonadati</taxon>
        <taxon>Bacteroidota</taxon>
        <taxon>Flavobacteriia</taxon>
        <taxon>Flavobacteriales</taxon>
        <taxon>Weeksellaceae</taxon>
        <taxon>Empedobacter</taxon>
    </lineage>
</organism>